<sequence length="238" mass="25984">MRNLAFGRLFGLSLAVISLVGAVVFGVAAYRYNVMVHRWNLARPMETRVDLSQPGSLSVPFHQTCSISHGEGVFLDCEIRDEAGQIPDEVLKGLAGSLVITDSAGNEIANRDLTEWKTPPPGQPIVSRYLVSGEVMLTEIPTFKTGAYTATVTIDEGAPALADHTQTIYAKYRLCGMEQMPVAVFGFFAFCAGVVFLIAGLVVIPNFCRFGIWKHQTAEEVLTEAPQDETDPPGEWFV</sequence>
<protein>
    <submittedName>
        <fullName evidence="2">Uncharacterized protein</fullName>
    </submittedName>
</protein>
<evidence type="ECO:0000313" key="2">
    <source>
        <dbReference type="EMBL" id="QDT42196.1"/>
    </source>
</evidence>
<proteinExistence type="predicted"/>
<dbReference type="OrthoDB" id="277446at2"/>
<organism evidence="2 3">
    <name type="scientific">Gimesia alba</name>
    <dbReference type="NCBI Taxonomy" id="2527973"/>
    <lineage>
        <taxon>Bacteria</taxon>
        <taxon>Pseudomonadati</taxon>
        <taxon>Planctomycetota</taxon>
        <taxon>Planctomycetia</taxon>
        <taxon>Planctomycetales</taxon>
        <taxon>Planctomycetaceae</taxon>
        <taxon>Gimesia</taxon>
    </lineage>
</organism>
<evidence type="ECO:0000256" key="1">
    <source>
        <dbReference type="SAM" id="Phobius"/>
    </source>
</evidence>
<keyword evidence="3" id="KW-1185">Reference proteome</keyword>
<dbReference type="Proteomes" id="UP000317171">
    <property type="component" value="Chromosome"/>
</dbReference>
<keyword evidence="1" id="KW-0472">Membrane</keyword>
<dbReference type="RefSeq" id="WP_145215015.1">
    <property type="nucleotide sequence ID" value="NZ_CP036269.1"/>
</dbReference>
<dbReference type="KEGG" id="gaz:Pan241w_22770"/>
<reference evidence="2 3" key="1">
    <citation type="submission" date="2019-02" db="EMBL/GenBank/DDBJ databases">
        <title>Deep-cultivation of Planctomycetes and their phenomic and genomic characterization uncovers novel biology.</title>
        <authorList>
            <person name="Wiegand S."/>
            <person name="Jogler M."/>
            <person name="Boedeker C."/>
            <person name="Pinto D."/>
            <person name="Vollmers J."/>
            <person name="Rivas-Marin E."/>
            <person name="Kohn T."/>
            <person name="Peeters S.H."/>
            <person name="Heuer A."/>
            <person name="Rast P."/>
            <person name="Oberbeckmann S."/>
            <person name="Bunk B."/>
            <person name="Jeske O."/>
            <person name="Meyerdierks A."/>
            <person name="Storesund J.E."/>
            <person name="Kallscheuer N."/>
            <person name="Luecker S."/>
            <person name="Lage O.M."/>
            <person name="Pohl T."/>
            <person name="Merkel B.J."/>
            <person name="Hornburger P."/>
            <person name="Mueller R.-W."/>
            <person name="Bruemmer F."/>
            <person name="Labrenz M."/>
            <person name="Spormann A.M."/>
            <person name="Op den Camp H."/>
            <person name="Overmann J."/>
            <person name="Amann R."/>
            <person name="Jetten M.S.M."/>
            <person name="Mascher T."/>
            <person name="Medema M.H."/>
            <person name="Devos D.P."/>
            <person name="Kaster A.-K."/>
            <person name="Ovreas L."/>
            <person name="Rohde M."/>
            <person name="Galperin M.Y."/>
            <person name="Jogler C."/>
        </authorList>
    </citation>
    <scope>NUCLEOTIDE SEQUENCE [LARGE SCALE GENOMIC DNA]</scope>
    <source>
        <strain evidence="2 3">Pan241w</strain>
    </source>
</reference>
<keyword evidence="1" id="KW-1133">Transmembrane helix</keyword>
<dbReference type="EMBL" id="CP036269">
    <property type="protein sequence ID" value="QDT42196.1"/>
    <property type="molecule type" value="Genomic_DNA"/>
</dbReference>
<name>A0A517REA4_9PLAN</name>
<feature type="transmembrane region" description="Helical" evidence="1">
    <location>
        <begin position="182"/>
        <end position="204"/>
    </location>
</feature>
<evidence type="ECO:0000313" key="3">
    <source>
        <dbReference type="Proteomes" id="UP000317171"/>
    </source>
</evidence>
<dbReference type="AlphaFoldDB" id="A0A517REA4"/>
<gene>
    <name evidence="2" type="ORF">Pan241w_22770</name>
</gene>
<accession>A0A517REA4</accession>
<keyword evidence="1" id="KW-0812">Transmembrane</keyword>
<feature type="transmembrane region" description="Helical" evidence="1">
    <location>
        <begin position="6"/>
        <end position="30"/>
    </location>
</feature>